<dbReference type="AlphaFoldDB" id="A0A3E4WHF8"/>
<evidence type="ECO:0000313" key="3">
    <source>
        <dbReference type="Proteomes" id="UP000260780"/>
    </source>
</evidence>
<keyword evidence="1" id="KW-0812">Transmembrane</keyword>
<protein>
    <submittedName>
        <fullName evidence="2">Glycosyl transferase</fullName>
    </submittedName>
</protein>
<keyword evidence="2" id="KW-0808">Transferase</keyword>
<evidence type="ECO:0000313" key="2">
    <source>
        <dbReference type="EMBL" id="RGM41577.1"/>
    </source>
</evidence>
<dbReference type="RefSeq" id="WP_117747487.1">
    <property type="nucleotide sequence ID" value="NZ_JAQCSP010000004.1"/>
</dbReference>
<evidence type="ECO:0000256" key="1">
    <source>
        <dbReference type="SAM" id="Phobius"/>
    </source>
</evidence>
<feature type="transmembrane region" description="Helical" evidence="1">
    <location>
        <begin position="145"/>
        <end position="168"/>
    </location>
</feature>
<organism evidence="2 3">
    <name type="scientific">Phocaeicola plebeius</name>
    <dbReference type="NCBI Taxonomy" id="310297"/>
    <lineage>
        <taxon>Bacteria</taxon>
        <taxon>Pseudomonadati</taxon>
        <taxon>Bacteroidota</taxon>
        <taxon>Bacteroidia</taxon>
        <taxon>Bacteroidales</taxon>
        <taxon>Bacteroidaceae</taxon>
        <taxon>Phocaeicola</taxon>
    </lineage>
</organism>
<reference evidence="2 3" key="1">
    <citation type="submission" date="2018-08" db="EMBL/GenBank/DDBJ databases">
        <title>A genome reference for cultivated species of the human gut microbiota.</title>
        <authorList>
            <person name="Zou Y."/>
            <person name="Xue W."/>
            <person name="Luo G."/>
        </authorList>
    </citation>
    <scope>NUCLEOTIDE SEQUENCE [LARGE SCALE GENOMIC DNA]</scope>
    <source>
        <strain evidence="2 3">OM08-14</strain>
    </source>
</reference>
<name>A0A3E4WHF8_9BACT</name>
<keyword evidence="1" id="KW-1133">Transmembrane helix</keyword>
<feature type="transmembrane region" description="Helical" evidence="1">
    <location>
        <begin position="6"/>
        <end position="29"/>
    </location>
</feature>
<sequence length="170" mass="19376">MTVLFLISLFVIAIYIAVVIVKSGVPYSVSDTYYRIEHKKWFTFVMLATGFSLLPVALEVSSESSQFLIFLTIVGITLVGISPNFKGEKSERNAHYAGAIMLLVFSQIWVWLNFKWILLLWLVYVGYIAYSLIKKKSSSSFYNDLVSLKPVFWAEMALIVSTYIAVYIKL</sequence>
<feature type="transmembrane region" description="Helical" evidence="1">
    <location>
        <begin position="93"/>
        <end position="110"/>
    </location>
</feature>
<feature type="transmembrane region" description="Helical" evidence="1">
    <location>
        <begin position="116"/>
        <end position="133"/>
    </location>
</feature>
<accession>A0A3E4WHF8</accession>
<gene>
    <name evidence="2" type="ORF">DXC17_04490</name>
</gene>
<comment type="caution">
    <text evidence="2">The sequence shown here is derived from an EMBL/GenBank/DDBJ whole genome shotgun (WGS) entry which is preliminary data.</text>
</comment>
<feature type="transmembrane region" description="Helical" evidence="1">
    <location>
        <begin position="41"/>
        <end position="58"/>
    </location>
</feature>
<feature type="transmembrane region" description="Helical" evidence="1">
    <location>
        <begin position="64"/>
        <end position="81"/>
    </location>
</feature>
<keyword evidence="1" id="KW-0472">Membrane</keyword>
<dbReference type="Proteomes" id="UP000260780">
    <property type="component" value="Unassembled WGS sequence"/>
</dbReference>
<proteinExistence type="predicted"/>
<dbReference type="EMBL" id="QSTF01000007">
    <property type="protein sequence ID" value="RGM41577.1"/>
    <property type="molecule type" value="Genomic_DNA"/>
</dbReference>
<dbReference type="GO" id="GO:0016740">
    <property type="term" value="F:transferase activity"/>
    <property type="evidence" value="ECO:0007669"/>
    <property type="project" value="UniProtKB-KW"/>
</dbReference>